<comment type="subcellular location">
    <subcellularLocation>
        <location evidence="2">Cell membrane</location>
        <topology evidence="2">Multi-pass membrane protein</topology>
    </subcellularLocation>
</comment>
<evidence type="ECO:0000256" key="2">
    <source>
        <dbReference type="ARBA" id="ARBA00004651"/>
    </source>
</evidence>
<evidence type="ECO:0000256" key="7">
    <source>
        <dbReference type="ARBA" id="ARBA00022679"/>
    </source>
</evidence>
<evidence type="ECO:0000256" key="11">
    <source>
        <dbReference type="ARBA" id="ARBA00022989"/>
    </source>
</evidence>
<keyword evidence="7" id="KW-0808">Transferase</keyword>
<dbReference type="AlphaFoldDB" id="A0A6J7QJ10"/>
<dbReference type="HAMAP" id="MF_02241">
    <property type="entry name" value="PIP_synthase"/>
    <property type="match status" value="1"/>
</dbReference>
<dbReference type="Pfam" id="PF01066">
    <property type="entry name" value="CDP-OH_P_transf"/>
    <property type="match status" value="1"/>
</dbReference>
<keyword evidence="6" id="KW-1003">Cell membrane</keyword>
<dbReference type="InterPro" id="IPR000462">
    <property type="entry name" value="CDP-OH_P_trans"/>
</dbReference>
<evidence type="ECO:0000256" key="8">
    <source>
        <dbReference type="ARBA" id="ARBA00022692"/>
    </source>
</evidence>
<dbReference type="UniPathway" id="UPA00220"/>
<proteinExistence type="inferred from homology"/>
<dbReference type="GO" id="GO:0008654">
    <property type="term" value="P:phospholipid biosynthetic process"/>
    <property type="evidence" value="ECO:0007669"/>
    <property type="project" value="InterPro"/>
</dbReference>
<comment type="subunit">
    <text evidence="5">Homodimer.</text>
</comment>
<evidence type="ECO:0000256" key="3">
    <source>
        <dbReference type="ARBA" id="ARBA00004805"/>
    </source>
</evidence>
<name>A0A6J7QJ10_9ZZZZ</name>
<keyword evidence="8 17" id="KW-0812">Transmembrane</keyword>
<dbReference type="GO" id="GO:0046872">
    <property type="term" value="F:metal ion binding"/>
    <property type="evidence" value="ECO:0007669"/>
    <property type="project" value="UniProtKB-KW"/>
</dbReference>
<keyword evidence="12 17" id="KW-0472">Membrane</keyword>
<keyword evidence="10" id="KW-0460">Magnesium</keyword>
<comment type="catalytic activity">
    <reaction evidence="16">
        <text>a CDP-1,2-diacyl-sn-glycerol + 1D-myo-inositol 3-phosphate = a 1,2-diacyl-sn-glycero-3-phospho-(1D-myo-inositol-3-phosphate) + CMP + H(+)</text>
        <dbReference type="Rhea" id="RHEA:60504"/>
        <dbReference type="ChEBI" id="CHEBI:15378"/>
        <dbReference type="ChEBI" id="CHEBI:58088"/>
        <dbReference type="ChEBI" id="CHEBI:58332"/>
        <dbReference type="ChEBI" id="CHEBI:58401"/>
        <dbReference type="ChEBI" id="CHEBI:60377"/>
    </reaction>
</comment>
<keyword evidence="9" id="KW-0479">Metal-binding</keyword>
<dbReference type="GO" id="GO:0016780">
    <property type="term" value="F:phosphotransferase activity, for other substituted phosphate groups"/>
    <property type="evidence" value="ECO:0007669"/>
    <property type="project" value="InterPro"/>
</dbReference>
<keyword evidence="11 17" id="KW-1133">Transmembrane helix</keyword>
<evidence type="ECO:0000256" key="6">
    <source>
        <dbReference type="ARBA" id="ARBA00022475"/>
    </source>
</evidence>
<evidence type="ECO:0000256" key="15">
    <source>
        <dbReference type="ARBA" id="ARBA00033137"/>
    </source>
</evidence>
<reference evidence="18" key="1">
    <citation type="submission" date="2020-05" db="EMBL/GenBank/DDBJ databases">
        <authorList>
            <person name="Chiriac C."/>
            <person name="Salcher M."/>
            <person name="Ghai R."/>
            <person name="Kavagutti S V."/>
        </authorList>
    </citation>
    <scope>NUCLEOTIDE SEQUENCE</scope>
</reference>
<comment type="pathway">
    <text evidence="4">Lipid metabolism.</text>
</comment>
<dbReference type="GO" id="GO:0005886">
    <property type="term" value="C:plasma membrane"/>
    <property type="evidence" value="ECO:0007669"/>
    <property type="project" value="UniProtKB-SubCell"/>
</dbReference>
<evidence type="ECO:0000256" key="9">
    <source>
        <dbReference type="ARBA" id="ARBA00022723"/>
    </source>
</evidence>
<dbReference type="InterPro" id="IPR044268">
    <property type="entry name" value="PIP_synthase_PgsA1"/>
</dbReference>
<organism evidence="18">
    <name type="scientific">freshwater metagenome</name>
    <dbReference type="NCBI Taxonomy" id="449393"/>
    <lineage>
        <taxon>unclassified sequences</taxon>
        <taxon>metagenomes</taxon>
        <taxon>ecological metagenomes</taxon>
    </lineage>
</organism>
<comment type="cofactor">
    <cofactor evidence="1">
        <name>Mg(2+)</name>
        <dbReference type="ChEBI" id="CHEBI:18420"/>
    </cofactor>
</comment>
<dbReference type="EMBL" id="CAFBOZ010000246">
    <property type="protein sequence ID" value="CAB5017710.1"/>
    <property type="molecule type" value="Genomic_DNA"/>
</dbReference>
<gene>
    <name evidence="18" type="ORF">UFOPK3992_01534</name>
</gene>
<feature type="transmembrane region" description="Helical" evidence="17">
    <location>
        <begin position="154"/>
        <end position="187"/>
    </location>
</feature>
<evidence type="ECO:0000256" key="12">
    <source>
        <dbReference type="ARBA" id="ARBA00023136"/>
    </source>
</evidence>
<evidence type="ECO:0000256" key="13">
    <source>
        <dbReference type="ARBA" id="ARBA00023935"/>
    </source>
</evidence>
<evidence type="ECO:0000256" key="1">
    <source>
        <dbReference type="ARBA" id="ARBA00001946"/>
    </source>
</evidence>
<evidence type="ECO:0000256" key="4">
    <source>
        <dbReference type="ARBA" id="ARBA00005189"/>
    </source>
</evidence>
<sequence length="205" mass="21385">MLNNQGVRAKLAAVLEPPARGLLKLGVSPDVVTIVGTVGIIGLSVGLIAQGMFLWSLVAALVFAPSDSLDGTMARLSGRSGPWGAFLDSTLDRVADGAVFGAIVYWYASQHDLVTCAAALLALIGGFIVSYARARAESLGLTCTVGFAERTERMLFIGLGLLLTGLGVTLALPVILWVLVAVVLFTIVQRLLHVRGQALSSAQTP</sequence>
<evidence type="ECO:0000256" key="10">
    <source>
        <dbReference type="ARBA" id="ARBA00022842"/>
    </source>
</evidence>
<evidence type="ECO:0000256" key="5">
    <source>
        <dbReference type="ARBA" id="ARBA00011738"/>
    </source>
</evidence>
<dbReference type="InterPro" id="IPR043130">
    <property type="entry name" value="CDP-OH_PTrfase_TM_dom"/>
</dbReference>
<evidence type="ECO:0000256" key="14">
    <source>
        <dbReference type="ARBA" id="ARBA00024082"/>
    </source>
</evidence>
<dbReference type="Gene3D" id="1.20.120.1760">
    <property type="match status" value="1"/>
</dbReference>
<protein>
    <recommendedName>
        <fullName evidence="14">Phosphatidylinositol phosphate synthase</fullName>
    </recommendedName>
    <alternativeName>
        <fullName evidence="15">CDP-diacylglycerol--D-myo-inositol-3-phosphate 3-phosphatidyltransferase</fullName>
    </alternativeName>
</protein>
<dbReference type="NCBIfam" id="NF045883">
    <property type="entry name" value="PIPSynth"/>
    <property type="match status" value="1"/>
</dbReference>
<dbReference type="InterPro" id="IPR048254">
    <property type="entry name" value="CDP_ALCOHOL_P_TRANSF_CS"/>
</dbReference>
<accession>A0A6J7QJ10</accession>
<feature type="transmembrane region" description="Helical" evidence="17">
    <location>
        <begin position="31"/>
        <end position="64"/>
    </location>
</feature>
<comment type="catalytic activity">
    <reaction evidence="13">
        <text>1,2-di-(9Z-octadecenoyl)-sn-glycero-3-cytidine-5'-diphosphate + 1D-myo-inositol 3-phosphate = 1,2-di-(9Z-octadecenoyl)-sn-glycero-3-phospho-(1D-myo-inositol-3-phosphate) + CMP + H(+)</text>
        <dbReference type="Rhea" id="RHEA:61216"/>
        <dbReference type="ChEBI" id="CHEBI:15378"/>
        <dbReference type="ChEBI" id="CHEBI:58401"/>
        <dbReference type="ChEBI" id="CHEBI:60377"/>
        <dbReference type="ChEBI" id="CHEBI:85356"/>
        <dbReference type="ChEBI" id="CHEBI:144472"/>
    </reaction>
</comment>
<comment type="pathway">
    <text evidence="3">Phospholipid metabolism; phosphatidylinositol phosphate biosynthesis.</text>
</comment>
<feature type="transmembrane region" description="Helical" evidence="17">
    <location>
        <begin position="113"/>
        <end position="134"/>
    </location>
</feature>
<dbReference type="PROSITE" id="PS00379">
    <property type="entry name" value="CDP_ALCOHOL_P_TRANSF"/>
    <property type="match status" value="1"/>
</dbReference>
<evidence type="ECO:0000256" key="17">
    <source>
        <dbReference type="SAM" id="Phobius"/>
    </source>
</evidence>
<evidence type="ECO:0000313" key="18">
    <source>
        <dbReference type="EMBL" id="CAB5017710.1"/>
    </source>
</evidence>
<evidence type="ECO:0000256" key="16">
    <source>
        <dbReference type="ARBA" id="ARBA00048865"/>
    </source>
</evidence>